<evidence type="ECO:0000256" key="1">
    <source>
        <dbReference type="SAM" id="Phobius"/>
    </source>
</evidence>
<dbReference type="InterPro" id="IPR007339">
    <property type="entry name" value="RclC-like"/>
</dbReference>
<feature type="transmembrane region" description="Helical" evidence="1">
    <location>
        <begin position="133"/>
        <end position="149"/>
    </location>
</feature>
<dbReference type="EMBL" id="AP018203">
    <property type="protein sequence ID" value="BAY54026.1"/>
    <property type="molecule type" value="Genomic_DNA"/>
</dbReference>
<sequence length="169" mass="18589">MATTNDRKAVSRLLELIGLALMRYGIVLILFWIGLMKFTPYEANAIKPLVEHSPFMSWMYRVISVQGVSNLIGVIEVATAVLMALRSWFPIASVVGSGMAVVTCLLTLSFLFSTPGWEPTLGFPALSVVPGQFLLKDILLLGGAVWSLGESLRAVKGVRHSDRELQRIR</sequence>
<gene>
    <name evidence="2" type="ORF">NIES2135_08390</name>
</gene>
<keyword evidence="1" id="KW-0812">Transmembrane</keyword>
<dbReference type="Pfam" id="PF04224">
    <property type="entry name" value="DUF417"/>
    <property type="match status" value="1"/>
</dbReference>
<dbReference type="AlphaFoldDB" id="A0A1Z4JBA4"/>
<name>A0A1Z4JBA4_LEPBY</name>
<dbReference type="PANTHER" id="PTHR40106:SF1">
    <property type="entry name" value="INNER MEMBRANE PROTEIN RCLC"/>
    <property type="match status" value="1"/>
</dbReference>
<feature type="transmembrane region" description="Helical" evidence="1">
    <location>
        <begin position="21"/>
        <end position="38"/>
    </location>
</feature>
<feature type="transmembrane region" description="Helical" evidence="1">
    <location>
        <begin position="58"/>
        <end position="84"/>
    </location>
</feature>
<organism evidence="2 3">
    <name type="scientific">Leptolyngbya boryana NIES-2135</name>
    <dbReference type="NCBI Taxonomy" id="1973484"/>
    <lineage>
        <taxon>Bacteria</taxon>
        <taxon>Bacillati</taxon>
        <taxon>Cyanobacteriota</taxon>
        <taxon>Cyanophyceae</taxon>
        <taxon>Leptolyngbyales</taxon>
        <taxon>Leptolyngbyaceae</taxon>
        <taxon>Leptolyngbya group</taxon>
        <taxon>Leptolyngbya</taxon>
    </lineage>
</organism>
<dbReference type="GO" id="GO:0005886">
    <property type="term" value="C:plasma membrane"/>
    <property type="evidence" value="ECO:0007669"/>
    <property type="project" value="TreeGrafter"/>
</dbReference>
<dbReference type="GO" id="GO:1901530">
    <property type="term" value="P:response to hypochlorite"/>
    <property type="evidence" value="ECO:0007669"/>
    <property type="project" value="TreeGrafter"/>
</dbReference>
<dbReference type="PANTHER" id="PTHR40106">
    <property type="entry name" value="INNER MEMBRANE PROTEIN RCLC"/>
    <property type="match status" value="1"/>
</dbReference>
<evidence type="ECO:0000313" key="3">
    <source>
        <dbReference type="Proteomes" id="UP000217895"/>
    </source>
</evidence>
<keyword evidence="1" id="KW-0472">Membrane</keyword>
<keyword evidence="3" id="KW-1185">Reference proteome</keyword>
<protein>
    <recommendedName>
        <fullName evidence="4">Inner membrane protein YkgB</fullName>
    </recommendedName>
</protein>
<proteinExistence type="predicted"/>
<evidence type="ECO:0000313" key="2">
    <source>
        <dbReference type="EMBL" id="BAY54026.1"/>
    </source>
</evidence>
<feature type="transmembrane region" description="Helical" evidence="1">
    <location>
        <begin position="91"/>
        <end position="113"/>
    </location>
</feature>
<keyword evidence="1" id="KW-1133">Transmembrane helix</keyword>
<evidence type="ECO:0008006" key="4">
    <source>
        <dbReference type="Google" id="ProtNLM"/>
    </source>
</evidence>
<accession>A0A1Z4JBA4</accession>
<reference evidence="2 3" key="1">
    <citation type="submission" date="2017-06" db="EMBL/GenBank/DDBJ databases">
        <title>Genome sequencing of cyanobaciteial culture collection at National Institute for Environmental Studies (NIES).</title>
        <authorList>
            <person name="Hirose Y."/>
            <person name="Shimura Y."/>
            <person name="Fujisawa T."/>
            <person name="Nakamura Y."/>
            <person name="Kawachi M."/>
        </authorList>
    </citation>
    <scope>NUCLEOTIDE SEQUENCE [LARGE SCALE GENOMIC DNA]</scope>
    <source>
        <strain evidence="2 3">NIES-2135</strain>
    </source>
</reference>
<dbReference type="Proteomes" id="UP000217895">
    <property type="component" value="Chromosome"/>
</dbReference>